<evidence type="ECO:0000313" key="3">
    <source>
        <dbReference type="Proteomes" id="UP000287651"/>
    </source>
</evidence>
<feature type="compositionally biased region" description="Basic and acidic residues" evidence="1">
    <location>
        <begin position="120"/>
        <end position="130"/>
    </location>
</feature>
<feature type="region of interest" description="Disordered" evidence="1">
    <location>
        <begin position="93"/>
        <end position="130"/>
    </location>
</feature>
<sequence length="130" mass="14656">MEAMRKRQGTYGHGQPPEDVEGDEARPPTPVGWRRLLLRRGLLAAGLDVGFARGQKRIGGGGDGDDADLAVGLGFGRGLVAFDEFVHLHLVDERKMDRRNGEREKFSSPSKTERRRSRRMREGERFRGIR</sequence>
<reference evidence="2 3" key="1">
    <citation type="journal article" date="2014" name="Agronomy (Basel)">
        <title>A Draft Genome Sequence for Ensete ventricosum, the Drought-Tolerant Tree Against Hunger.</title>
        <authorList>
            <person name="Harrison J."/>
            <person name="Moore K.A."/>
            <person name="Paszkiewicz K."/>
            <person name="Jones T."/>
            <person name="Grant M."/>
            <person name="Ambacheew D."/>
            <person name="Muzemil S."/>
            <person name="Studholme D.J."/>
        </authorList>
    </citation>
    <scope>NUCLEOTIDE SEQUENCE [LARGE SCALE GENOMIC DNA]</scope>
</reference>
<feature type="compositionally biased region" description="Basic and acidic residues" evidence="1">
    <location>
        <begin position="93"/>
        <end position="106"/>
    </location>
</feature>
<evidence type="ECO:0000313" key="2">
    <source>
        <dbReference type="EMBL" id="RRT33307.1"/>
    </source>
</evidence>
<name>A0A426X1F6_ENSVE</name>
<proteinExistence type="predicted"/>
<dbReference type="Proteomes" id="UP000287651">
    <property type="component" value="Unassembled WGS sequence"/>
</dbReference>
<dbReference type="EMBL" id="AMZH03029358">
    <property type="protein sequence ID" value="RRT33307.1"/>
    <property type="molecule type" value="Genomic_DNA"/>
</dbReference>
<dbReference type="AlphaFoldDB" id="A0A426X1F6"/>
<organism evidence="2 3">
    <name type="scientific">Ensete ventricosum</name>
    <name type="common">Abyssinian banana</name>
    <name type="synonym">Musa ensete</name>
    <dbReference type="NCBI Taxonomy" id="4639"/>
    <lineage>
        <taxon>Eukaryota</taxon>
        <taxon>Viridiplantae</taxon>
        <taxon>Streptophyta</taxon>
        <taxon>Embryophyta</taxon>
        <taxon>Tracheophyta</taxon>
        <taxon>Spermatophyta</taxon>
        <taxon>Magnoliopsida</taxon>
        <taxon>Liliopsida</taxon>
        <taxon>Zingiberales</taxon>
        <taxon>Musaceae</taxon>
        <taxon>Ensete</taxon>
    </lineage>
</organism>
<accession>A0A426X1F6</accession>
<protein>
    <submittedName>
        <fullName evidence="2">Uncharacterized protein</fullName>
    </submittedName>
</protein>
<gene>
    <name evidence="2" type="ORF">B296_00051552</name>
</gene>
<feature type="region of interest" description="Disordered" evidence="1">
    <location>
        <begin position="1"/>
        <end position="30"/>
    </location>
</feature>
<comment type="caution">
    <text evidence="2">The sequence shown here is derived from an EMBL/GenBank/DDBJ whole genome shotgun (WGS) entry which is preliminary data.</text>
</comment>
<evidence type="ECO:0000256" key="1">
    <source>
        <dbReference type="SAM" id="MobiDB-lite"/>
    </source>
</evidence>